<keyword evidence="3" id="KW-0482">Metalloprotease</keyword>
<keyword evidence="1" id="KW-1133">Transmembrane helix</keyword>
<dbReference type="GO" id="GO:0004175">
    <property type="term" value="F:endopeptidase activity"/>
    <property type="evidence" value="ECO:0007669"/>
    <property type="project" value="UniProtKB-ARBA"/>
</dbReference>
<name>F8AIP2_PYRYC</name>
<gene>
    <name evidence="3" type="ordered locus">PYCH_07280</name>
</gene>
<protein>
    <submittedName>
        <fullName evidence="3">Membrane-associated metalloprotease</fullName>
    </submittedName>
</protein>
<keyword evidence="4" id="KW-1185">Reference proteome</keyword>
<dbReference type="STRING" id="529709.PYCH_07280"/>
<dbReference type="HOGENOM" id="CLU_1399792_0_0_2"/>
<dbReference type="KEGG" id="pya:PYCH_07280"/>
<organism evidence="3 4">
    <name type="scientific">Pyrococcus yayanosii (strain CH1 / JCM 16557)</name>
    <dbReference type="NCBI Taxonomy" id="529709"/>
    <lineage>
        <taxon>Archaea</taxon>
        <taxon>Methanobacteriati</taxon>
        <taxon>Methanobacteriota</taxon>
        <taxon>Thermococci</taxon>
        <taxon>Thermococcales</taxon>
        <taxon>Thermococcaceae</taxon>
        <taxon>Pyrococcus</taxon>
    </lineage>
</organism>
<evidence type="ECO:0000313" key="3">
    <source>
        <dbReference type="EMBL" id="AEH24416.1"/>
    </source>
</evidence>
<dbReference type="InterPro" id="IPR003675">
    <property type="entry name" value="Rce1/LyrA-like_dom"/>
</dbReference>
<feature type="domain" description="CAAX prenyl protease 2/Lysostaphin resistance protein A-like" evidence="2">
    <location>
        <begin position="110"/>
        <end position="183"/>
    </location>
</feature>
<dbReference type="OrthoDB" id="86156at2157"/>
<dbReference type="Proteomes" id="UP000008386">
    <property type="component" value="Chromosome"/>
</dbReference>
<dbReference type="GO" id="GO:0006508">
    <property type="term" value="P:proteolysis"/>
    <property type="evidence" value="ECO:0007669"/>
    <property type="project" value="UniProtKB-KW"/>
</dbReference>
<accession>F8AIP2</accession>
<evidence type="ECO:0000259" key="2">
    <source>
        <dbReference type="Pfam" id="PF02517"/>
    </source>
</evidence>
<feature type="transmembrane region" description="Helical" evidence="1">
    <location>
        <begin position="29"/>
        <end position="49"/>
    </location>
</feature>
<proteinExistence type="predicted"/>
<dbReference type="NCBIfam" id="NF040590">
    <property type="entry name" value="Pyro_CPBP_1"/>
    <property type="match status" value="1"/>
</dbReference>
<keyword evidence="1" id="KW-0812">Transmembrane</keyword>
<sequence length="195" mass="22166">MKTLLLFLLLLPIPYVAYFHGNFLPFPLGYLFLYVLVPFLAALILGFHPKDLGLSRGKREGYKLALILLLLSIPLSLAGTLIPEMRSYYPIFPYETPIEFIAGELKMALFMFAHEFFYRGVLLFPLARRNKWGTILAQNVPYTLVHIGKPAVEIPYAFVAGIIFADLDLRAESIFPSFLLHWLGSMIFDVMCGVM</sequence>
<feature type="transmembrane region" description="Helical" evidence="1">
    <location>
        <begin position="61"/>
        <end position="82"/>
    </location>
</feature>
<reference evidence="3 4" key="1">
    <citation type="journal article" date="2011" name="J. Bacteriol.">
        <title>Complete genome sequence of the obligate piezophilic hyperthermophilic archaeon Pyrococcus yayanosii CH1.</title>
        <authorList>
            <person name="Jun X."/>
            <person name="Lupeng L."/>
            <person name="Minjuan X."/>
            <person name="Oger P."/>
            <person name="Fengping W."/>
            <person name="Jebbar M."/>
            <person name="Xiang X."/>
        </authorList>
    </citation>
    <scope>NUCLEOTIDE SEQUENCE [LARGE SCALE GENOMIC DNA]</scope>
    <source>
        <strain evidence="4">CH1 / JCM 16557</strain>
    </source>
</reference>
<keyword evidence="3" id="KW-0645">Protease</keyword>
<dbReference type="eggNOG" id="arCOG05750">
    <property type="taxonomic scope" value="Archaea"/>
</dbReference>
<dbReference type="AlphaFoldDB" id="F8AIP2"/>
<dbReference type="GO" id="GO:0008237">
    <property type="term" value="F:metallopeptidase activity"/>
    <property type="evidence" value="ECO:0007669"/>
    <property type="project" value="UniProtKB-KW"/>
</dbReference>
<keyword evidence="1" id="KW-0472">Membrane</keyword>
<evidence type="ECO:0000313" key="4">
    <source>
        <dbReference type="Proteomes" id="UP000008386"/>
    </source>
</evidence>
<dbReference type="EMBL" id="CP002779">
    <property type="protein sequence ID" value="AEH24416.1"/>
    <property type="molecule type" value="Genomic_DNA"/>
</dbReference>
<dbReference type="GeneID" id="10837304"/>
<dbReference type="GO" id="GO:0080120">
    <property type="term" value="P:CAAX-box protein maturation"/>
    <property type="evidence" value="ECO:0007669"/>
    <property type="project" value="UniProtKB-ARBA"/>
</dbReference>
<evidence type="ECO:0000256" key="1">
    <source>
        <dbReference type="SAM" id="Phobius"/>
    </source>
</evidence>
<keyword evidence="3" id="KW-0378">Hydrolase</keyword>
<dbReference type="RefSeq" id="WP_013905473.1">
    <property type="nucleotide sequence ID" value="NC_015680.1"/>
</dbReference>
<dbReference type="Pfam" id="PF02517">
    <property type="entry name" value="Rce1-like"/>
    <property type="match status" value="1"/>
</dbReference>